<evidence type="ECO:0008006" key="4">
    <source>
        <dbReference type="Google" id="ProtNLM"/>
    </source>
</evidence>
<feature type="region of interest" description="Disordered" evidence="1">
    <location>
        <begin position="333"/>
        <end position="359"/>
    </location>
</feature>
<dbReference type="InterPro" id="IPR023214">
    <property type="entry name" value="HAD_sf"/>
</dbReference>
<reference evidence="2 3" key="1">
    <citation type="journal article" date="2015" name="Front. Microbiol.">
        <title>Genome sequence of the plant growth promoting endophytic yeast Rhodotorula graminis WP1.</title>
        <authorList>
            <person name="Firrincieli A."/>
            <person name="Otillar R."/>
            <person name="Salamov A."/>
            <person name="Schmutz J."/>
            <person name="Khan Z."/>
            <person name="Redman R.S."/>
            <person name="Fleck N.D."/>
            <person name="Lindquist E."/>
            <person name="Grigoriev I.V."/>
            <person name="Doty S.L."/>
        </authorList>
    </citation>
    <scope>NUCLEOTIDE SEQUENCE [LARGE SCALE GENOMIC DNA]</scope>
    <source>
        <strain evidence="2 3">WP1</strain>
    </source>
</reference>
<proteinExistence type="predicted"/>
<dbReference type="Gene3D" id="3.40.50.1000">
    <property type="entry name" value="HAD superfamily/HAD-like"/>
    <property type="match status" value="2"/>
</dbReference>
<evidence type="ECO:0000313" key="3">
    <source>
        <dbReference type="Proteomes" id="UP000053890"/>
    </source>
</evidence>
<dbReference type="EMBL" id="KQ474078">
    <property type="protein sequence ID" value="KPV75540.1"/>
    <property type="molecule type" value="Genomic_DNA"/>
</dbReference>
<dbReference type="GO" id="GO:0008967">
    <property type="term" value="F:phosphoglycolate phosphatase activity"/>
    <property type="evidence" value="ECO:0007669"/>
    <property type="project" value="TreeGrafter"/>
</dbReference>
<dbReference type="Proteomes" id="UP000053890">
    <property type="component" value="Unassembled WGS sequence"/>
</dbReference>
<dbReference type="AlphaFoldDB" id="A0A194S4V1"/>
<dbReference type="RefSeq" id="XP_018271589.1">
    <property type="nucleotide sequence ID" value="XM_018412199.1"/>
</dbReference>
<dbReference type="NCBIfam" id="TIGR01460">
    <property type="entry name" value="HAD-SF-IIA"/>
    <property type="match status" value="1"/>
</dbReference>
<dbReference type="GO" id="GO:0005737">
    <property type="term" value="C:cytoplasm"/>
    <property type="evidence" value="ECO:0007669"/>
    <property type="project" value="TreeGrafter"/>
</dbReference>
<protein>
    <recommendedName>
        <fullName evidence="4">4-nitrophenylphosphatase</fullName>
    </recommendedName>
</protein>
<feature type="compositionally biased region" description="Basic and acidic residues" evidence="1">
    <location>
        <begin position="17"/>
        <end position="26"/>
    </location>
</feature>
<dbReference type="STRING" id="578459.A0A194S4V1"/>
<dbReference type="GO" id="GO:0004035">
    <property type="term" value="F:alkaline phosphatase activity"/>
    <property type="evidence" value="ECO:0007669"/>
    <property type="project" value="TreeGrafter"/>
</dbReference>
<dbReference type="Pfam" id="PF13344">
    <property type="entry name" value="Hydrolase_6"/>
    <property type="match status" value="1"/>
</dbReference>
<dbReference type="GeneID" id="28972648"/>
<dbReference type="InterPro" id="IPR036412">
    <property type="entry name" value="HAD-like_sf"/>
</dbReference>
<dbReference type="Pfam" id="PF13242">
    <property type="entry name" value="Hydrolase_like"/>
    <property type="match status" value="1"/>
</dbReference>
<feature type="region of interest" description="Disordered" evidence="1">
    <location>
        <begin position="1"/>
        <end position="29"/>
    </location>
</feature>
<evidence type="ECO:0000256" key="1">
    <source>
        <dbReference type="SAM" id="MobiDB-lite"/>
    </source>
</evidence>
<organism evidence="2 3">
    <name type="scientific">Rhodotorula graminis (strain WP1)</name>
    <dbReference type="NCBI Taxonomy" id="578459"/>
    <lineage>
        <taxon>Eukaryota</taxon>
        <taxon>Fungi</taxon>
        <taxon>Dikarya</taxon>
        <taxon>Basidiomycota</taxon>
        <taxon>Pucciniomycotina</taxon>
        <taxon>Microbotryomycetes</taxon>
        <taxon>Sporidiobolales</taxon>
        <taxon>Sporidiobolaceae</taxon>
        <taxon>Rhodotorula</taxon>
    </lineage>
</organism>
<gene>
    <name evidence="2" type="ORF">RHOBADRAFT_14324</name>
</gene>
<dbReference type="InterPro" id="IPR006357">
    <property type="entry name" value="HAD-SF_hydro_IIA"/>
</dbReference>
<evidence type="ECO:0000313" key="2">
    <source>
        <dbReference type="EMBL" id="KPV75540.1"/>
    </source>
</evidence>
<accession>A0A194S4V1</accession>
<dbReference type="OrthoDB" id="413953at2759"/>
<keyword evidence="3" id="KW-1185">Reference proteome</keyword>
<dbReference type="PANTHER" id="PTHR19288">
    <property type="entry name" value="4-NITROPHENYLPHOSPHATASE-RELATED"/>
    <property type="match status" value="1"/>
</dbReference>
<dbReference type="SUPFAM" id="SSF56784">
    <property type="entry name" value="HAD-like"/>
    <property type="match status" value="1"/>
</dbReference>
<sequence length="374" mass="41133">MRDSKHPPPIHNADPGPAHKAERRPSLPDSARALHRPEDYAHLLHSFDTFLFDCDGVIWTGPAGDQLTPNIVETLEFLRGKGKKLAFITNNATRSRQQYVDKFAGFGIKVWLDEVFTCGSATAEYVRAVVLPSIKDESKRGVYLIGQRAMEHEFEDEGLSWKGGTASEDDVLPEPQDFSAIVPDESIGVVVFAFQMRVNYVQLAKAYNYLSSNPGCRLVLTNDDQSFLLPSGGYAPGEGAIASVLYGALPPGAPEKVVVGKPHKPLLDIVQRELQFDSKRTVFIGDRLETDVLFAKRGGIASVLVWTGISKPEVLSFFLSLALLAHVPRPDSPLVTPAGPRRPSPRGGARVHDGERRRSPRRTTLGQLISILHR</sequence>
<name>A0A194S4V1_RHOGW</name>
<dbReference type="OMA" id="VDFNMSA"/>
<feature type="compositionally biased region" description="Low complexity" evidence="1">
    <location>
        <begin position="337"/>
        <end position="348"/>
    </location>
</feature>
<dbReference type="PANTHER" id="PTHR19288:SF46">
    <property type="entry name" value="HALOACID DEHALOGENASE-LIKE HYDROLASE DOMAIN-CONTAINING PROTEIN 2"/>
    <property type="match status" value="1"/>
</dbReference>